<comment type="subcellular location">
    <subcellularLocation>
        <location evidence="2">Membrane</location>
    </subcellularLocation>
</comment>
<dbReference type="SUPFAM" id="SSF48264">
    <property type="entry name" value="Cytochrome P450"/>
    <property type="match status" value="1"/>
</dbReference>
<protein>
    <recommendedName>
        <fullName evidence="15">Cytochrome P450</fullName>
    </recommendedName>
</protein>
<evidence type="ECO:0000256" key="9">
    <source>
        <dbReference type="ARBA" id="ARBA00023002"/>
    </source>
</evidence>
<reference evidence="13" key="2">
    <citation type="submission" date="2021-10" db="EMBL/GenBank/DDBJ databases">
        <title>Phylogenomics reveals ancestral predisposition of the termite-cultivated fungus Termitomyces towards a domesticated lifestyle.</title>
        <authorList>
            <person name="Auxier B."/>
            <person name="Grum-Grzhimaylo A."/>
            <person name="Cardenas M.E."/>
            <person name="Lodge J.D."/>
            <person name="Laessoe T."/>
            <person name="Pedersen O."/>
            <person name="Smith M.E."/>
            <person name="Kuyper T.W."/>
            <person name="Franco-Molano E.A."/>
            <person name="Baroni T.J."/>
            <person name="Aanen D.K."/>
        </authorList>
    </citation>
    <scope>NUCLEOTIDE SEQUENCE</scope>
    <source>
        <strain evidence="13">D49</strain>
    </source>
</reference>
<keyword evidence="12" id="KW-0472">Membrane</keyword>
<evidence type="ECO:0000256" key="8">
    <source>
        <dbReference type="ARBA" id="ARBA00022989"/>
    </source>
</evidence>
<keyword evidence="11" id="KW-0503">Monooxygenase</keyword>
<dbReference type="GO" id="GO:0004497">
    <property type="term" value="F:monooxygenase activity"/>
    <property type="evidence" value="ECO:0007669"/>
    <property type="project" value="UniProtKB-KW"/>
</dbReference>
<dbReference type="InterPro" id="IPR036396">
    <property type="entry name" value="Cyt_P450_sf"/>
</dbReference>
<keyword evidence="9" id="KW-0560">Oxidoreductase</keyword>
<keyword evidence="8" id="KW-1133">Transmembrane helix</keyword>
<dbReference type="GO" id="GO:0005506">
    <property type="term" value="F:iron ion binding"/>
    <property type="evidence" value="ECO:0007669"/>
    <property type="project" value="InterPro"/>
</dbReference>
<evidence type="ECO:0000256" key="4">
    <source>
        <dbReference type="ARBA" id="ARBA00010617"/>
    </source>
</evidence>
<evidence type="ECO:0008006" key="15">
    <source>
        <dbReference type="Google" id="ProtNLM"/>
    </source>
</evidence>
<evidence type="ECO:0000256" key="10">
    <source>
        <dbReference type="ARBA" id="ARBA00023004"/>
    </source>
</evidence>
<dbReference type="Pfam" id="PF00067">
    <property type="entry name" value="p450"/>
    <property type="match status" value="1"/>
</dbReference>
<dbReference type="AlphaFoldDB" id="A0A9P7FPZ0"/>
<comment type="cofactor">
    <cofactor evidence="1">
        <name>heme</name>
        <dbReference type="ChEBI" id="CHEBI:30413"/>
    </cofactor>
</comment>
<evidence type="ECO:0000256" key="12">
    <source>
        <dbReference type="ARBA" id="ARBA00023136"/>
    </source>
</evidence>
<accession>A0A9P7FPZ0</accession>
<dbReference type="GO" id="GO:0020037">
    <property type="term" value="F:heme binding"/>
    <property type="evidence" value="ECO:0007669"/>
    <property type="project" value="InterPro"/>
</dbReference>
<comment type="caution">
    <text evidence="13">The sequence shown here is derived from an EMBL/GenBank/DDBJ whole genome shotgun (WGS) entry which is preliminary data.</text>
</comment>
<reference evidence="13" key="1">
    <citation type="submission" date="2021-02" db="EMBL/GenBank/DDBJ databases">
        <authorList>
            <person name="Nieuwenhuis M."/>
            <person name="Van De Peppel L.J.J."/>
        </authorList>
    </citation>
    <scope>NUCLEOTIDE SEQUENCE</scope>
    <source>
        <strain evidence="13">D49</strain>
    </source>
</reference>
<keyword evidence="5" id="KW-0349">Heme</keyword>
<evidence type="ECO:0000256" key="3">
    <source>
        <dbReference type="ARBA" id="ARBA00004721"/>
    </source>
</evidence>
<keyword evidence="7" id="KW-0479">Metal-binding</keyword>
<dbReference type="GO" id="GO:0016020">
    <property type="term" value="C:membrane"/>
    <property type="evidence" value="ECO:0007669"/>
    <property type="project" value="UniProtKB-SubCell"/>
</dbReference>
<dbReference type="Gene3D" id="1.10.630.10">
    <property type="entry name" value="Cytochrome P450"/>
    <property type="match status" value="1"/>
</dbReference>
<evidence type="ECO:0000256" key="11">
    <source>
        <dbReference type="ARBA" id="ARBA00023033"/>
    </source>
</evidence>
<sequence length="226" mass="24989">MNQTSVEIFEAKKKALEKDGSAFDTQDQHGKDIMSILMRANSQAAEGEKLSDEEVIGQVSVVSKYDKLQYSQELANKFHSTFAFAGTDTTSNAISRILYLLATNPQVQEGLRTEITEAINTKGDSILLYDELVALPFLEAVCRETLRLALQDASVPLSTPVKGIDGREMHSIMIPKNTKVFISILNANRDPALWGPDAHEWKPERWLSPLPQAVTDAKVPGIYGNL</sequence>
<dbReference type="OrthoDB" id="1470350at2759"/>
<dbReference type="GO" id="GO:0016705">
    <property type="term" value="F:oxidoreductase activity, acting on paired donors, with incorporation or reduction of molecular oxygen"/>
    <property type="evidence" value="ECO:0007669"/>
    <property type="project" value="InterPro"/>
</dbReference>
<dbReference type="Proteomes" id="UP000717328">
    <property type="component" value="Unassembled WGS sequence"/>
</dbReference>
<evidence type="ECO:0000256" key="2">
    <source>
        <dbReference type="ARBA" id="ARBA00004370"/>
    </source>
</evidence>
<organism evidence="13 14">
    <name type="scientific">Sphagnurus paluster</name>
    <dbReference type="NCBI Taxonomy" id="117069"/>
    <lineage>
        <taxon>Eukaryota</taxon>
        <taxon>Fungi</taxon>
        <taxon>Dikarya</taxon>
        <taxon>Basidiomycota</taxon>
        <taxon>Agaricomycotina</taxon>
        <taxon>Agaricomycetes</taxon>
        <taxon>Agaricomycetidae</taxon>
        <taxon>Agaricales</taxon>
        <taxon>Tricholomatineae</taxon>
        <taxon>Lyophyllaceae</taxon>
        <taxon>Sphagnurus</taxon>
    </lineage>
</organism>
<dbReference type="PANTHER" id="PTHR24305:SF166">
    <property type="entry name" value="CYTOCHROME P450 12A4, MITOCHONDRIAL-RELATED"/>
    <property type="match status" value="1"/>
</dbReference>
<evidence type="ECO:0000313" key="13">
    <source>
        <dbReference type="EMBL" id="KAG5634716.1"/>
    </source>
</evidence>
<gene>
    <name evidence="13" type="ORF">H0H81_001005</name>
</gene>
<keyword evidence="10" id="KW-0408">Iron</keyword>
<name>A0A9P7FPZ0_9AGAR</name>
<keyword evidence="6" id="KW-0812">Transmembrane</keyword>
<dbReference type="InterPro" id="IPR050121">
    <property type="entry name" value="Cytochrome_P450_monoxygenase"/>
</dbReference>
<keyword evidence="14" id="KW-1185">Reference proteome</keyword>
<evidence type="ECO:0000256" key="5">
    <source>
        <dbReference type="ARBA" id="ARBA00022617"/>
    </source>
</evidence>
<evidence type="ECO:0000256" key="6">
    <source>
        <dbReference type="ARBA" id="ARBA00022692"/>
    </source>
</evidence>
<comment type="similarity">
    <text evidence="4">Belongs to the cytochrome P450 family.</text>
</comment>
<comment type="pathway">
    <text evidence="3">Secondary metabolite biosynthesis; terpenoid biosynthesis.</text>
</comment>
<evidence type="ECO:0000256" key="7">
    <source>
        <dbReference type="ARBA" id="ARBA00022723"/>
    </source>
</evidence>
<evidence type="ECO:0000256" key="1">
    <source>
        <dbReference type="ARBA" id="ARBA00001971"/>
    </source>
</evidence>
<proteinExistence type="inferred from homology"/>
<evidence type="ECO:0000313" key="14">
    <source>
        <dbReference type="Proteomes" id="UP000717328"/>
    </source>
</evidence>
<dbReference type="EMBL" id="JABCKI010006297">
    <property type="protein sequence ID" value="KAG5634716.1"/>
    <property type="molecule type" value="Genomic_DNA"/>
</dbReference>
<dbReference type="PANTHER" id="PTHR24305">
    <property type="entry name" value="CYTOCHROME P450"/>
    <property type="match status" value="1"/>
</dbReference>
<dbReference type="InterPro" id="IPR001128">
    <property type="entry name" value="Cyt_P450"/>
</dbReference>